<proteinExistence type="predicted"/>
<dbReference type="RefSeq" id="XP_033593335.1">
    <property type="nucleotide sequence ID" value="XM_033738779.1"/>
</dbReference>
<dbReference type="InterPro" id="IPR036864">
    <property type="entry name" value="Zn2-C6_fun-type_DNA-bd_sf"/>
</dbReference>
<dbReference type="GO" id="GO:0000981">
    <property type="term" value="F:DNA-binding transcription factor activity, RNA polymerase II-specific"/>
    <property type="evidence" value="ECO:0007669"/>
    <property type="project" value="InterPro"/>
</dbReference>
<evidence type="ECO:0000313" key="5">
    <source>
        <dbReference type="Proteomes" id="UP000799767"/>
    </source>
</evidence>
<dbReference type="Proteomes" id="UP000799767">
    <property type="component" value="Unassembled WGS sequence"/>
</dbReference>
<dbReference type="EMBL" id="MU001632">
    <property type="protein sequence ID" value="KAF2486766.1"/>
    <property type="molecule type" value="Genomic_DNA"/>
</dbReference>
<dbReference type="PANTHER" id="PTHR38111">
    <property type="entry name" value="ZN(2)-C6 FUNGAL-TYPE DOMAIN-CONTAINING PROTEIN-RELATED"/>
    <property type="match status" value="1"/>
</dbReference>
<dbReference type="GO" id="GO:0008270">
    <property type="term" value="F:zinc ion binding"/>
    <property type="evidence" value="ECO:0007669"/>
    <property type="project" value="InterPro"/>
</dbReference>
<feature type="region of interest" description="Disordered" evidence="2">
    <location>
        <begin position="1"/>
        <end position="30"/>
    </location>
</feature>
<feature type="domain" description="Zn(2)-C6 fungal-type" evidence="3">
    <location>
        <begin position="44"/>
        <end position="72"/>
    </location>
</feature>
<dbReference type="OrthoDB" id="4454541at2759"/>
<dbReference type="PANTHER" id="PTHR38111:SF2">
    <property type="entry name" value="FINGER DOMAIN PROTEIN, PUTATIVE (AFU_ORTHOLOGUE AFUA_1G01560)-RELATED"/>
    <property type="match status" value="1"/>
</dbReference>
<organism evidence="4 5">
    <name type="scientific">Neohortaea acidophila</name>
    <dbReference type="NCBI Taxonomy" id="245834"/>
    <lineage>
        <taxon>Eukaryota</taxon>
        <taxon>Fungi</taxon>
        <taxon>Dikarya</taxon>
        <taxon>Ascomycota</taxon>
        <taxon>Pezizomycotina</taxon>
        <taxon>Dothideomycetes</taxon>
        <taxon>Dothideomycetidae</taxon>
        <taxon>Mycosphaerellales</taxon>
        <taxon>Teratosphaeriaceae</taxon>
        <taxon>Neohortaea</taxon>
    </lineage>
</organism>
<name>A0A6A6Q484_9PEZI</name>
<evidence type="ECO:0000313" key="4">
    <source>
        <dbReference type="EMBL" id="KAF2486766.1"/>
    </source>
</evidence>
<dbReference type="SMART" id="SM00066">
    <property type="entry name" value="GAL4"/>
    <property type="match status" value="1"/>
</dbReference>
<dbReference type="AlphaFoldDB" id="A0A6A6Q484"/>
<evidence type="ECO:0000259" key="3">
    <source>
        <dbReference type="PROSITE" id="PS50048"/>
    </source>
</evidence>
<sequence>MHTACTVIHKTKRPPAMATGPSTNAGQKSRRKRVVAVKPSYNYCKTCRARKLKCGGERPSCQRCLKNGLECSGYASWELSLPEETHEPPSLSAVAQRYANRMQLLAHLLEDRFPKGMPVSPEAGHVRGLSLPHLCADMDVSSPLLNQAIDALCVTNFARVEGSTWALHAACASRSTLFGMLHHSVNSHVNKPNSQSARDIVMTIILTSIMAQLNGDSTTIHLEGGIHFIATRGPSFLDDRTRLDAVTRRLVQIYSYPMSLARRKDILYKSPTWKRAPRVWLQDEVAVHRATGFVKSSHPSAHDAQTPAPNDRNLQRDFIAPLPRLLETADAYCQARSLDALPPAFLEDLEAMCKRYDDLQVRCLTPAILEGEKTQGPKITNEELEEFDMNIEEHRFLCSPRNDQVREHHQFIGPEYAFPATLLRISGLLADTALLQVICCGEDRDQLSPNRFGSSKADIEQRAAWKAWELCRLVHCYSQRSLTAAIMMQAHVSGAMYFFESYGDEAARRWCEDCLEATARRIERLRASTVSLCPVVSTFMVLTRGCRYKHKANAWRRIQPQTGGSVVSPPSGA</sequence>
<keyword evidence="1" id="KW-0539">Nucleus</keyword>
<gene>
    <name evidence="4" type="ORF">BDY17DRAFT_85560</name>
</gene>
<dbReference type="CDD" id="cd00067">
    <property type="entry name" value="GAL4"/>
    <property type="match status" value="1"/>
</dbReference>
<keyword evidence="5" id="KW-1185">Reference proteome</keyword>
<dbReference type="SUPFAM" id="SSF57701">
    <property type="entry name" value="Zn2/Cys6 DNA-binding domain"/>
    <property type="match status" value="1"/>
</dbReference>
<dbReference type="GeneID" id="54479780"/>
<dbReference type="PROSITE" id="PS50048">
    <property type="entry name" value="ZN2_CY6_FUNGAL_2"/>
    <property type="match status" value="1"/>
</dbReference>
<evidence type="ECO:0000256" key="1">
    <source>
        <dbReference type="ARBA" id="ARBA00023242"/>
    </source>
</evidence>
<evidence type="ECO:0000256" key="2">
    <source>
        <dbReference type="SAM" id="MobiDB-lite"/>
    </source>
</evidence>
<dbReference type="Gene3D" id="4.10.240.10">
    <property type="entry name" value="Zn(2)-C6 fungal-type DNA-binding domain"/>
    <property type="match status" value="1"/>
</dbReference>
<accession>A0A6A6Q484</accession>
<reference evidence="4" key="1">
    <citation type="journal article" date="2020" name="Stud. Mycol.">
        <title>101 Dothideomycetes genomes: a test case for predicting lifestyles and emergence of pathogens.</title>
        <authorList>
            <person name="Haridas S."/>
            <person name="Albert R."/>
            <person name="Binder M."/>
            <person name="Bloem J."/>
            <person name="Labutti K."/>
            <person name="Salamov A."/>
            <person name="Andreopoulos B."/>
            <person name="Baker S."/>
            <person name="Barry K."/>
            <person name="Bills G."/>
            <person name="Bluhm B."/>
            <person name="Cannon C."/>
            <person name="Castanera R."/>
            <person name="Culley D."/>
            <person name="Daum C."/>
            <person name="Ezra D."/>
            <person name="Gonzalez J."/>
            <person name="Henrissat B."/>
            <person name="Kuo A."/>
            <person name="Liang C."/>
            <person name="Lipzen A."/>
            <person name="Lutzoni F."/>
            <person name="Magnuson J."/>
            <person name="Mondo S."/>
            <person name="Nolan M."/>
            <person name="Ohm R."/>
            <person name="Pangilinan J."/>
            <person name="Park H.-J."/>
            <person name="Ramirez L."/>
            <person name="Alfaro M."/>
            <person name="Sun H."/>
            <person name="Tritt A."/>
            <person name="Yoshinaga Y."/>
            <person name="Zwiers L.-H."/>
            <person name="Turgeon B."/>
            <person name="Goodwin S."/>
            <person name="Spatafora J."/>
            <person name="Crous P."/>
            <person name="Grigoriev I."/>
        </authorList>
    </citation>
    <scope>NUCLEOTIDE SEQUENCE</scope>
    <source>
        <strain evidence="4">CBS 113389</strain>
    </source>
</reference>
<protein>
    <recommendedName>
        <fullName evidence="3">Zn(2)-C6 fungal-type domain-containing protein</fullName>
    </recommendedName>
</protein>
<dbReference type="InterPro" id="IPR053178">
    <property type="entry name" value="Osmoadaptation_assoc"/>
</dbReference>
<dbReference type="Pfam" id="PF00172">
    <property type="entry name" value="Zn_clus"/>
    <property type="match status" value="1"/>
</dbReference>
<dbReference type="InterPro" id="IPR001138">
    <property type="entry name" value="Zn2Cys6_DnaBD"/>
</dbReference>